<name>A0A1H6E3C4_9ACTN</name>
<proteinExistence type="predicted"/>
<sequence>MSEREYFANVRRRLPMYVIGGRLDRLEAFLDGYDQHAMRHGGPGLQGWKDWLIAKRGQTCNHGWPGHVRHIALPDGWEHWDLPQEQEQIVIDVLFDLLDEYLTEREPDATR</sequence>
<reference evidence="2" key="1">
    <citation type="submission" date="2016-10" db="EMBL/GenBank/DDBJ databases">
        <authorList>
            <person name="Varghese N."/>
            <person name="Submissions S."/>
        </authorList>
    </citation>
    <scope>NUCLEOTIDE SEQUENCE [LARGE SCALE GENOMIC DNA]</scope>
    <source>
        <strain evidence="2">DSM 43163</strain>
    </source>
</reference>
<dbReference type="Proteomes" id="UP000236723">
    <property type="component" value="Unassembled WGS sequence"/>
</dbReference>
<evidence type="ECO:0000313" key="2">
    <source>
        <dbReference type="Proteomes" id="UP000236723"/>
    </source>
</evidence>
<dbReference type="EMBL" id="FNVO01000031">
    <property type="protein sequence ID" value="SEG91851.1"/>
    <property type="molecule type" value="Genomic_DNA"/>
</dbReference>
<accession>A0A1H6E3C4</accession>
<dbReference type="AlphaFoldDB" id="A0A1H6E3C4"/>
<dbReference type="RefSeq" id="WP_103944339.1">
    <property type="nucleotide sequence ID" value="NZ_FNVO01000031.1"/>
</dbReference>
<protein>
    <submittedName>
        <fullName evidence="1">Uncharacterized protein</fullName>
    </submittedName>
</protein>
<keyword evidence="2" id="KW-1185">Reference proteome</keyword>
<organism evidence="1 2">
    <name type="scientific">Thermomonospora echinospora</name>
    <dbReference type="NCBI Taxonomy" id="1992"/>
    <lineage>
        <taxon>Bacteria</taxon>
        <taxon>Bacillati</taxon>
        <taxon>Actinomycetota</taxon>
        <taxon>Actinomycetes</taxon>
        <taxon>Streptosporangiales</taxon>
        <taxon>Thermomonosporaceae</taxon>
        <taxon>Thermomonospora</taxon>
    </lineage>
</organism>
<evidence type="ECO:0000313" key="1">
    <source>
        <dbReference type="EMBL" id="SEG91851.1"/>
    </source>
</evidence>
<gene>
    <name evidence="1" type="ORF">SAMN04489712_1311</name>
</gene>
<dbReference type="OrthoDB" id="4551474at2"/>